<evidence type="ECO:0000256" key="3">
    <source>
        <dbReference type="ARBA" id="ARBA00022448"/>
    </source>
</evidence>
<accession>A0A2D1QGI6</accession>
<dbReference type="EMBL" id="CP022426">
    <property type="protein sequence ID" value="ATP09347.1"/>
    <property type="molecule type" value="Genomic_DNA"/>
</dbReference>
<dbReference type="InterPro" id="IPR036259">
    <property type="entry name" value="MFS_trans_sf"/>
</dbReference>
<dbReference type="NCBIfam" id="NF007077">
    <property type="entry name" value="PRK09528.1"/>
    <property type="match status" value="1"/>
</dbReference>
<evidence type="ECO:0000259" key="11">
    <source>
        <dbReference type="PROSITE" id="PS50850"/>
    </source>
</evidence>
<proteinExistence type="inferred from homology"/>
<dbReference type="GO" id="GO:0005886">
    <property type="term" value="C:plasma membrane"/>
    <property type="evidence" value="ECO:0007669"/>
    <property type="project" value="UniProtKB-SubCell"/>
</dbReference>
<evidence type="ECO:0000256" key="6">
    <source>
        <dbReference type="ARBA" id="ARBA00022597"/>
    </source>
</evidence>
<feature type="transmembrane region" description="Helical" evidence="10">
    <location>
        <begin position="386"/>
        <end position="413"/>
    </location>
</feature>
<dbReference type="PROSITE" id="PS00897">
    <property type="entry name" value="LACY_2"/>
    <property type="match status" value="1"/>
</dbReference>
<dbReference type="PROSITE" id="PS00896">
    <property type="entry name" value="LACY_1"/>
    <property type="match status" value="1"/>
</dbReference>
<dbReference type="PANTHER" id="PTHR23522">
    <property type="entry name" value="BLL5896 PROTEIN"/>
    <property type="match status" value="1"/>
</dbReference>
<dbReference type="NCBIfam" id="TIGR00882">
    <property type="entry name" value="2A0105"/>
    <property type="match status" value="1"/>
</dbReference>
<dbReference type="PRINTS" id="PR00174">
    <property type="entry name" value="LACYSMPORT"/>
</dbReference>
<dbReference type="InterPro" id="IPR018457">
    <property type="entry name" value="LacY/RafB_perm_fam_CS"/>
</dbReference>
<reference evidence="13" key="1">
    <citation type="journal article" date="2018" name="BMC Genomics">
        <title>The complete and fully assembled genome sequence of Aeromonas salmonicida subsp. pectinolytica and its comparative analysis with other Aeromonas species: investigation of the mobilome in environmental and pathogenic strains.</title>
        <authorList>
            <person name="Pfeiffer F."/>
            <person name="Zamora-Lagos M.A."/>
            <person name="Blettinger M."/>
            <person name="Yeroslaviz A."/>
            <person name="Dahl A."/>
            <person name="Gruber S."/>
            <person name="Habermann B.H."/>
        </authorList>
    </citation>
    <scope>NUCLEOTIDE SEQUENCE [LARGE SCALE GENOMIC DNA]</scope>
    <source>
        <strain evidence="13">34mel</strain>
    </source>
</reference>
<keyword evidence="5" id="KW-0997">Cell inner membrane</keyword>
<organism evidence="12 13">
    <name type="scientific">Aeromonas salmonicida subsp. pectinolytica 34mel</name>
    <dbReference type="NCBI Taxonomy" id="1324960"/>
    <lineage>
        <taxon>Bacteria</taxon>
        <taxon>Pseudomonadati</taxon>
        <taxon>Pseudomonadota</taxon>
        <taxon>Gammaproteobacteria</taxon>
        <taxon>Aeromonadales</taxon>
        <taxon>Aeromonadaceae</taxon>
        <taxon>Aeromonas</taxon>
    </lineage>
</organism>
<name>A0A2D1QGI6_AERSA</name>
<dbReference type="GO" id="GO:0030395">
    <property type="term" value="F:lactose binding"/>
    <property type="evidence" value="ECO:0007669"/>
    <property type="project" value="TreeGrafter"/>
</dbReference>
<feature type="transmembrane region" description="Helical" evidence="10">
    <location>
        <begin position="295"/>
        <end position="313"/>
    </location>
</feature>
<evidence type="ECO:0000256" key="9">
    <source>
        <dbReference type="ARBA" id="ARBA00023136"/>
    </source>
</evidence>
<keyword evidence="9 10" id="KW-0472">Membrane</keyword>
<dbReference type="Pfam" id="PF01306">
    <property type="entry name" value="LacY_symp"/>
    <property type="match status" value="1"/>
</dbReference>
<dbReference type="InterPro" id="IPR000576">
    <property type="entry name" value="LacY/RafB_perm_fam"/>
</dbReference>
<feature type="transmembrane region" description="Helical" evidence="10">
    <location>
        <begin position="172"/>
        <end position="191"/>
    </location>
</feature>
<sequence length="426" mass="47565">MSIEKLFGLNKNLVMFGAIFFLYFFIMGAYFPFFPIWLHDVNGISKAETGIVFGTISLFALLFQPVFGLVSDKLGLKKHLLWIIIGLLVFFAPFFLYVLAPLLKLNIYLGSIVGGMYIGFVFAGGAPAIEAYVEKVSRSSQFEFGRARMFGAIGWALCASIVGIMFTINNEFVFWMGSAFAVVMAVLFYFINPGRGSTSEVLDSIGANQKGFSIKLAMRLLKQAKFWFFTLYVIGVACTYDVFDQQFANFFTAFFDTKEEGTRYFGYVTTMGELLNASIMFFAPLIVNRIGGKNALLIAGTIMSIRIIGSSFAETVSHVILLKTLHMLEVPFLLVGTFKYITSEFDVRFSATIWLIGYQFFKQLATMFMSVWAGSMYEVMGFRETYLVLGIIAATFTFISIFTLSGMGPLGLLKGRTMVSKKAASY</sequence>
<protein>
    <submittedName>
        <fullName evidence="12">Major facilitator superfamily transport protein (Probable substrate lactose)</fullName>
    </submittedName>
</protein>
<dbReference type="GO" id="GO:0015528">
    <property type="term" value="F:lactose:proton symporter activity"/>
    <property type="evidence" value="ECO:0007669"/>
    <property type="project" value="TreeGrafter"/>
</dbReference>
<evidence type="ECO:0000256" key="8">
    <source>
        <dbReference type="ARBA" id="ARBA00022989"/>
    </source>
</evidence>
<dbReference type="InterPro" id="IPR020846">
    <property type="entry name" value="MFS_dom"/>
</dbReference>
<keyword evidence="7 10" id="KW-0812">Transmembrane</keyword>
<dbReference type="Gene3D" id="1.20.1250.20">
    <property type="entry name" value="MFS general substrate transporter like domains"/>
    <property type="match status" value="2"/>
</dbReference>
<feature type="transmembrane region" description="Helical" evidence="10">
    <location>
        <begin position="12"/>
        <end position="38"/>
    </location>
</feature>
<keyword evidence="4" id="KW-1003">Cell membrane</keyword>
<feature type="transmembrane region" description="Helical" evidence="10">
    <location>
        <begin position="226"/>
        <end position="243"/>
    </location>
</feature>
<evidence type="ECO:0000256" key="1">
    <source>
        <dbReference type="ARBA" id="ARBA00004429"/>
    </source>
</evidence>
<evidence type="ECO:0000256" key="4">
    <source>
        <dbReference type="ARBA" id="ARBA00022475"/>
    </source>
</evidence>
<evidence type="ECO:0000256" key="5">
    <source>
        <dbReference type="ARBA" id="ARBA00022519"/>
    </source>
</evidence>
<feature type="transmembrane region" description="Helical" evidence="10">
    <location>
        <begin position="263"/>
        <end position="283"/>
    </location>
</feature>
<feature type="transmembrane region" description="Helical" evidence="10">
    <location>
        <begin position="149"/>
        <end position="166"/>
    </location>
</feature>
<comment type="subcellular location">
    <subcellularLocation>
        <location evidence="1">Cell inner membrane</location>
        <topology evidence="1">Multi-pass membrane protein</topology>
    </subcellularLocation>
</comment>
<dbReference type="Proteomes" id="UP000222916">
    <property type="component" value="Chromosome"/>
</dbReference>
<evidence type="ECO:0000313" key="13">
    <source>
        <dbReference type="Proteomes" id="UP000222916"/>
    </source>
</evidence>
<evidence type="ECO:0000256" key="7">
    <source>
        <dbReference type="ARBA" id="ARBA00022692"/>
    </source>
</evidence>
<keyword evidence="8 10" id="KW-1133">Transmembrane helix</keyword>
<evidence type="ECO:0000256" key="10">
    <source>
        <dbReference type="SAM" id="Phobius"/>
    </source>
</evidence>
<feature type="domain" description="Major facilitator superfamily (MFS) profile" evidence="11">
    <location>
        <begin position="12"/>
        <end position="408"/>
    </location>
</feature>
<dbReference type="RefSeq" id="WP_034524273.1">
    <property type="nucleotide sequence ID" value="NZ_ARYZ02000067.1"/>
</dbReference>
<evidence type="ECO:0000256" key="2">
    <source>
        <dbReference type="ARBA" id="ARBA00008980"/>
    </source>
</evidence>
<evidence type="ECO:0000313" key="12">
    <source>
        <dbReference type="EMBL" id="ATP09347.1"/>
    </source>
</evidence>
<feature type="transmembrane region" description="Helical" evidence="10">
    <location>
        <begin position="106"/>
        <end position="129"/>
    </location>
</feature>
<gene>
    <name evidence="12" type="primary">lacY</name>
    <name evidence="12" type="ORF">Asalp_21850</name>
</gene>
<dbReference type="PANTHER" id="PTHR23522:SF10">
    <property type="entry name" value="3-PHENYLPROPIONIC ACID TRANSPORTER-RELATED"/>
    <property type="match status" value="1"/>
</dbReference>
<dbReference type="PROSITE" id="PS50850">
    <property type="entry name" value="MFS"/>
    <property type="match status" value="1"/>
</dbReference>
<feature type="transmembrane region" description="Helical" evidence="10">
    <location>
        <begin position="50"/>
        <end position="68"/>
    </location>
</feature>
<dbReference type="AlphaFoldDB" id="A0A2D1QGI6"/>
<feature type="transmembrane region" description="Helical" evidence="10">
    <location>
        <begin position="80"/>
        <end position="100"/>
    </location>
</feature>
<keyword evidence="3" id="KW-0813">Transport</keyword>
<dbReference type="SUPFAM" id="SSF103473">
    <property type="entry name" value="MFS general substrate transporter"/>
    <property type="match status" value="1"/>
</dbReference>
<feature type="transmembrane region" description="Helical" evidence="10">
    <location>
        <begin position="353"/>
        <end position="374"/>
    </location>
</feature>
<comment type="similarity">
    <text evidence="2">Belongs to the major facilitator superfamily. Oligosaccharide:H(+) symporter (OHS) (TC 2.A.1.5) family.</text>
</comment>
<keyword evidence="6" id="KW-0762">Sugar transport</keyword>